<reference evidence="2 3" key="1">
    <citation type="submission" date="2021-06" db="EMBL/GenBank/DDBJ databases">
        <title>Actinomycetes sequencing.</title>
        <authorList>
            <person name="Shan Q."/>
        </authorList>
    </citation>
    <scope>NUCLEOTIDE SEQUENCE [LARGE SCALE GENOMIC DNA]</scope>
    <source>
        <strain evidence="2 3">NEAU-G5</strain>
    </source>
</reference>
<organism evidence="2 3">
    <name type="scientific">Nocardia albiluteola</name>
    <dbReference type="NCBI Taxonomy" id="2842303"/>
    <lineage>
        <taxon>Bacteria</taxon>
        <taxon>Bacillati</taxon>
        <taxon>Actinomycetota</taxon>
        <taxon>Actinomycetes</taxon>
        <taxon>Mycobacteriales</taxon>
        <taxon>Nocardiaceae</taxon>
        <taxon>Nocardia</taxon>
    </lineage>
</organism>
<accession>A0ABS6ASB6</accession>
<proteinExistence type="predicted"/>
<dbReference type="EMBL" id="JAHKNI010000001">
    <property type="protein sequence ID" value="MBU3060921.1"/>
    <property type="molecule type" value="Genomic_DNA"/>
</dbReference>
<keyword evidence="3" id="KW-1185">Reference proteome</keyword>
<keyword evidence="1" id="KW-0732">Signal</keyword>
<dbReference type="Proteomes" id="UP000733379">
    <property type="component" value="Unassembled WGS sequence"/>
</dbReference>
<gene>
    <name evidence="2" type="ORF">KO481_05210</name>
</gene>
<feature type="signal peptide" evidence="1">
    <location>
        <begin position="1"/>
        <end position="27"/>
    </location>
</feature>
<comment type="caution">
    <text evidence="2">The sequence shown here is derived from an EMBL/GenBank/DDBJ whole genome shotgun (WGS) entry which is preliminary data.</text>
</comment>
<name>A0ABS6ASB6_9NOCA</name>
<feature type="chain" id="PRO_5046582519" evidence="1">
    <location>
        <begin position="28"/>
        <end position="77"/>
    </location>
</feature>
<evidence type="ECO:0000313" key="2">
    <source>
        <dbReference type="EMBL" id="MBU3060921.1"/>
    </source>
</evidence>
<dbReference type="RefSeq" id="WP_215915993.1">
    <property type="nucleotide sequence ID" value="NZ_JAHKNI010000001.1"/>
</dbReference>
<protein>
    <submittedName>
        <fullName evidence="2">Uncharacterized protein</fullName>
    </submittedName>
</protein>
<sequence length="77" mass="7596">MKYALGSCVAAAAIFAGGVAMGGMASAAAGIPLEPAPSMNQQPAQTGQPIVFSPLTGSAECLLGIAPWTDPYCARIG</sequence>
<evidence type="ECO:0000313" key="3">
    <source>
        <dbReference type="Proteomes" id="UP000733379"/>
    </source>
</evidence>
<evidence type="ECO:0000256" key="1">
    <source>
        <dbReference type="SAM" id="SignalP"/>
    </source>
</evidence>